<accession>A0ABY7G695</accession>
<dbReference type="EMBL" id="CP111026">
    <property type="protein sequence ID" value="WAR28674.1"/>
    <property type="molecule type" value="Genomic_DNA"/>
</dbReference>
<gene>
    <name evidence="1" type="ORF">MAR_014378</name>
    <name evidence="2" type="ORF">MAR_014392</name>
</gene>
<dbReference type="InterPro" id="IPR036397">
    <property type="entry name" value="RNaseH_sf"/>
</dbReference>
<dbReference type="Proteomes" id="UP001164746">
    <property type="component" value="Chromosome 15"/>
</dbReference>
<protein>
    <recommendedName>
        <fullName evidence="4">Transposase</fullName>
    </recommendedName>
</protein>
<organism evidence="2 3">
    <name type="scientific">Mya arenaria</name>
    <name type="common">Soft-shell clam</name>
    <dbReference type="NCBI Taxonomy" id="6604"/>
    <lineage>
        <taxon>Eukaryota</taxon>
        <taxon>Metazoa</taxon>
        <taxon>Spiralia</taxon>
        <taxon>Lophotrochozoa</taxon>
        <taxon>Mollusca</taxon>
        <taxon>Bivalvia</taxon>
        <taxon>Autobranchia</taxon>
        <taxon>Heteroconchia</taxon>
        <taxon>Euheterodonta</taxon>
        <taxon>Imparidentia</taxon>
        <taxon>Neoheterodontei</taxon>
        <taxon>Myida</taxon>
        <taxon>Myoidea</taxon>
        <taxon>Myidae</taxon>
        <taxon>Mya</taxon>
    </lineage>
</organism>
<dbReference type="Gene3D" id="3.30.420.10">
    <property type="entry name" value="Ribonuclease H-like superfamily/Ribonuclease H"/>
    <property type="match status" value="1"/>
</dbReference>
<evidence type="ECO:0000313" key="3">
    <source>
        <dbReference type="Proteomes" id="UP001164746"/>
    </source>
</evidence>
<sequence length="141" mass="16106">MGVTSSEMALESMTNHESKFNVDSNDRCQHVYRRSGERFTDACVIENDRRGGPSVMVLAGFTNHHKTQLVFLEYGRGRFNGFTAQLYVVQVLQPIVLPFLTAHPGTVLQHDNARPNVVRLTQNFLAAKMSKRCHGRRYRRI</sequence>
<evidence type="ECO:0008006" key="4">
    <source>
        <dbReference type="Google" id="ProtNLM"/>
    </source>
</evidence>
<name>A0ABY7G695_MYAAR</name>
<evidence type="ECO:0000313" key="2">
    <source>
        <dbReference type="EMBL" id="WAR28688.1"/>
    </source>
</evidence>
<keyword evidence="3" id="KW-1185">Reference proteome</keyword>
<reference evidence="2" key="1">
    <citation type="submission" date="2022-11" db="EMBL/GenBank/DDBJ databases">
        <title>Centuries of genome instability and evolution in soft-shell clam transmissible cancer (bioRxiv).</title>
        <authorList>
            <person name="Hart S.F.M."/>
            <person name="Yonemitsu M.A."/>
            <person name="Giersch R.M."/>
            <person name="Beal B.F."/>
            <person name="Arriagada G."/>
            <person name="Davis B.W."/>
            <person name="Ostrander E.A."/>
            <person name="Goff S.P."/>
            <person name="Metzger M.J."/>
        </authorList>
    </citation>
    <scope>NUCLEOTIDE SEQUENCE</scope>
    <source>
        <strain evidence="2">MELC-2E11</strain>
        <tissue evidence="2">Siphon/mantle</tissue>
    </source>
</reference>
<proteinExistence type="predicted"/>
<evidence type="ECO:0000313" key="1">
    <source>
        <dbReference type="EMBL" id="WAR28674.1"/>
    </source>
</evidence>
<dbReference type="EMBL" id="CP111026">
    <property type="protein sequence ID" value="WAR28688.1"/>
    <property type="molecule type" value="Genomic_DNA"/>
</dbReference>